<name>A0A830EAU1_9EURY</name>
<gene>
    <name evidence="1" type="ORF">GCM10008995_17070</name>
</gene>
<reference evidence="1" key="2">
    <citation type="submission" date="2020-09" db="EMBL/GenBank/DDBJ databases">
        <authorList>
            <person name="Sun Q."/>
            <person name="Ohkuma M."/>
        </authorList>
    </citation>
    <scope>NUCLEOTIDE SEQUENCE</scope>
    <source>
        <strain evidence="1">JCM 14359</strain>
    </source>
</reference>
<comment type="caution">
    <text evidence="1">The sequence shown here is derived from an EMBL/GenBank/DDBJ whole genome shotgun (WGS) entry which is preliminary data.</text>
</comment>
<reference evidence="1" key="1">
    <citation type="journal article" date="2014" name="Int. J. Syst. Evol. Microbiol.">
        <title>Complete genome sequence of Corynebacterium casei LMG S-19264T (=DSM 44701T), isolated from a smear-ripened cheese.</title>
        <authorList>
            <consortium name="US DOE Joint Genome Institute (JGI-PGF)"/>
            <person name="Walter F."/>
            <person name="Albersmeier A."/>
            <person name="Kalinowski J."/>
            <person name="Ruckert C."/>
        </authorList>
    </citation>
    <scope>NUCLEOTIDE SEQUENCE</scope>
    <source>
        <strain evidence="1">JCM 14359</strain>
    </source>
</reference>
<organism evidence="1 2">
    <name type="scientific">Halobellus salinus</name>
    <dbReference type="NCBI Taxonomy" id="931585"/>
    <lineage>
        <taxon>Archaea</taxon>
        <taxon>Methanobacteriati</taxon>
        <taxon>Methanobacteriota</taxon>
        <taxon>Stenosarchaea group</taxon>
        <taxon>Halobacteria</taxon>
        <taxon>Halobacteriales</taxon>
        <taxon>Haloferacaceae</taxon>
        <taxon>Halobellus</taxon>
    </lineage>
</organism>
<dbReference type="EMBL" id="BMOC01000009">
    <property type="protein sequence ID" value="GGJ07742.1"/>
    <property type="molecule type" value="Genomic_DNA"/>
</dbReference>
<protein>
    <submittedName>
        <fullName evidence="1">Uncharacterized protein</fullName>
    </submittedName>
</protein>
<dbReference type="Proteomes" id="UP000653099">
    <property type="component" value="Unassembled WGS sequence"/>
</dbReference>
<accession>A0A830EAU1</accession>
<sequence length="55" mass="5876">MSTGTHPSLGGRTDSTLDDAPDVVVCETCPGRSVFVESANRDGWIATDLTVEPRR</sequence>
<evidence type="ECO:0000313" key="1">
    <source>
        <dbReference type="EMBL" id="GGJ07742.1"/>
    </source>
</evidence>
<keyword evidence="2" id="KW-1185">Reference proteome</keyword>
<dbReference type="AlphaFoldDB" id="A0A830EAU1"/>
<proteinExistence type="predicted"/>
<dbReference type="OrthoDB" id="204433at2157"/>
<evidence type="ECO:0000313" key="2">
    <source>
        <dbReference type="Proteomes" id="UP000653099"/>
    </source>
</evidence>
<dbReference type="RefSeq" id="WP_188786973.1">
    <property type="nucleotide sequence ID" value="NZ_BMOC01000009.1"/>
</dbReference>